<evidence type="ECO:0000256" key="12">
    <source>
        <dbReference type="RuleBase" id="RU362106"/>
    </source>
</evidence>
<dbReference type="FunFam" id="1.10.8.100:FF:000006">
    <property type="entry name" value="rRNA adenine N(6)-methyltransferase"/>
    <property type="match status" value="1"/>
</dbReference>
<evidence type="ECO:0000256" key="5">
    <source>
        <dbReference type="ARBA" id="ARBA00022691"/>
    </source>
</evidence>
<keyword evidence="8" id="KW-0805">Transcription regulation</keyword>
<evidence type="ECO:0000256" key="2">
    <source>
        <dbReference type="ARBA" id="ARBA00022552"/>
    </source>
</evidence>
<comment type="subcellular location">
    <subcellularLocation>
        <location evidence="1">Mitochondrion</location>
    </subcellularLocation>
</comment>
<dbReference type="EMBL" id="AMQN01003522">
    <property type="status" value="NOT_ANNOTATED_CDS"/>
    <property type="molecule type" value="Genomic_DNA"/>
</dbReference>
<dbReference type="InterPro" id="IPR011530">
    <property type="entry name" value="rRNA_adenine_dimethylase"/>
</dbReference>
<feature type="binding site" evidence="11">
    <location>
        <position position="29"/>
    </location>
    <ligand>
        <name>S-adenosyl-L-methionine</name>
        <dbReference type="ChEBI" id="CHEBI:59789"/>
    </ligand>
</feature>
<comment type="similarity">
    <text evidence="11 12">Belongs to the class I-like SAM-binding methyltransferase superfamily. rRNA adenine N(6)-methyltransferase family.</text>
</comment>
<dbReference type="EnsemblMetazoa" id="CapteT126486">
    <property type="protein sequence ID" value="CapteP126486"/>
    <property type="gene ID" value="CapteG126486"/>
</dbReference>
<evidence type="ECO:0000259" key="13">
    <source>
        <dbReference type="SMART" id="SM00650"/>
    </source>
</evidence>
<dbReference type="GO" id="GO:0034246">
    <property type="term" value="F:mitochondrial transcription factor activity"/>
    <property type="evidence" value="ECO:0007669"/>
    <property type="project" value="TreeGrafter"/>
</dbReference>
<evidence type="ECO:0000256" key="3">
    <source>
        <dbReference type="ARBA" id="ARBA00022603"/>
    </source>
</evidence>
<reference evidence="14 16" key="2">
    <citation type="journal article" date="2013" name="Nature">
        <title>Insights into bilaterian evolution from three spiralian genomes.</title>
        <authorList>
            <person name="Simakov O."/>
            <person name="Marletaz F."/>
            <person name="Cho S.J."/>
            <person name="Edsinger-Gonzales E."/>
            <person name="Havlak P."/>
            <person name="Hellsten U."/>
            <person name="Kuo D.H."/>
            <person name="Larsson T."/>
            <person name="Lv J."/>
            <person name="Arendt D."/>
            <person name="Savage R."/>
            <person name="Osoegawa K."/>
            <person name="de Jong P."/>
            <person name="Grimwood J."/>
            <person name="Chapman J.A."/>
            <person name="Shapiro H."/>
            <person name="Aerts A."/>
            <person name="Otillar R.P."/>
            <person name="Terry A.Y."/>
            <person name="Boore J.L."/>
            <person name="Grigoriev I.V."/>
            <person name="Lindberg D.R."/>
            <person name="Seaver E.C."/>
            <person name="Weisblat D.A."/>
            <person name="Putnam N.H."/>
            <person name="Rokhsar D.S."/>
        </authorList>
    </citation>
    <scope>NUCLEOTIDE SEQUENCE</scope>
    <source>
        <strain evidence="14 16">I ESC-2004</strain>
    </source>
</reference>
<keyword evidence="6 11" id="KW-0694">RNA-binding</keyword>
<dbReference type="HOGENOM" id="CLU_041220_7_0_1"/>
<keyword evidence="3 11" id="KW-0489">Methyltransferase</keyword>
<evidence type="ECO:0000313" key="14">
    <source>
        <dbReference type="EMBL" id="ELT88025.1"/>
    </source>
</evidence>
<dbReference type="SUPFAM" id="SSF53335">
    <property type="entry name" value="S-adenosyl-L-methionine-dependent methyltransferases"/>
    <property type="match status" value="1"/>
</dbReference>
<reference evidence="15" key="3">
    <citation type="submission" date="2015-06" db="UniProtKB">
        <authorList>
            <consortium name="EnsemblMetazoa"/>
        </authorList>
    </citation>
    <scope>IDENTIFICATION</scope>
</reference>
<dbReference type="Pfam" id="PF00398">
    <property type="entry name" value="RrnaAD"/>
    <property type="match status" value="1"/>
</dbReference>
<feature type="binding site" evidence="11">
    <location>
        <position position="27"/>
    </location>
    <ligand>
        <name>S-adenosyl-L-methionine</name>
        <dbReference type="ChEBI" id="CHEBI:59789"/>
    </ligand>
</feature>
<dbReference type="OrthoDB" id="16079at2759"/>
<evidence type="ECO:0000256" key="11">
    <source>
        <dbReference type="PROSITE-ProRule" id="PRU01026"/>
    </source>
</evidence>
<evidence type="ECO:0000256" key="7">
    <source>
        <dbReference type="ARBA" id="ARBA00022946"/>
    </source>
</evidence>
<dbReference type="EMBL" id="KB312025">
    <property type="protein sequence ID" value="ELT88025.1"/>
    <property type="molecule type" value="Genomic_DNA"/>
</dbReference>
<dbReference type="OMA" id="RIEQPFK"/>
<sequence length="330" mass="38080">MHLPPLPTIREIIRIYKLGSIKRLSQNFLLDTNITHKLVRSMGRNLTGAHVCEVGPGPGSITRPLLEAGVEHLSVIELDKRFIPSLQLLSKASGSRMSIYHGDVLRFNFDQIFPDTLSRPWEEHPPKIHIVGNLPFGVSTPLIIRWMNAIADRNQAWRYGRTRLTLTFQKEVAERMIAQPEDEQRSRLSIMTQYLCDVNLKFVINGRSFVPPPEVDAAVVHFTPRVEPLIPYPFKVVEKVVRHVFQFRQKMCKRGIQTLFPPEQVSMPKEMIALAEIDPETRSFQLTIDEFSRLCGAYMEICRKNPGIIDYYFRDEENAPSWKYQRPSSI</sequence>
<dbReference type="SMART" id="SM00650">
    <property type="entry name" value="rADc"/>
    <property type="match status" value="1"/>
</dbReference>
<gene>
    <name evidence="14" type="ORF">CAPTEDRAFT_126486</name>
</gene>
<keyword evidence="9" id="KW-0496">Mitochondrion</keyword>
<dbReference type="GO" id="GO:0000179">
    <property type="term" value="F:rRNA (adenine-N6,N6-)-dimethyltransferase activity"/>
    <property type="evidence" value="ECO:0007669"/>
    <property type="project" value="UniProtKB-UniRule"/>
</dbReference>
<dbReference type="InterPro" id="IPR029063">
    <property type="entry name" value="SAM-dependent_MTases_sf"/>
</dbReference>
<dbReference type="Gene3D" id="3.40.50.150">
    <property type="entry name" value="Vaccinia Virus protein VP39"/>
    <property type="match status" value="1"/>
</dbReference>
<dbReference type="AlphaFoldDB" id="R7T9D9"/>
<keyword evidence="16" id="KW-1185">Reference proteome</keyword>
<evidence type="ECO:0000256" key="9">
    <source>
        <dbReference type="ARBA" id="ARBA00023128"/>
    </source>
</evidence>
<dbReference type="Gene3D" id="1.10.8.100">
    <property type="entry name" value="Ribosomal RNA adenine dimethylase-like, domain 2"/>
    <property type="match status" value="1"/>
</dbReference>
<feature type="binding site" evidence="11">
    <location>
        <position position="77"/>
    </location>
    <ligand>
        <name>S-adenosyl-L-methionine</name>
        <dbReference type="ChEBI" id="CHEBI:59789"/>
    </ligand>
</feature>
<feature type="binding site" evidence="11">
    <location>
        <position position="55"/>
    </location>
    <ligand>
        <name>S-adenosyl-L-methionine</name>
        <dbReference type="ChEBI" id="CHEBI:59789"/>
    </ligand>
</feature>
<feature type="binding site" evidence="11">
    <location>
        <position position="103"/>
    </location>
    <ligand>
        <name>S-adenosyl-L-methionine</name>
        <dbReference type="ChEBI" id="CHEBI:59789"/>
    </ligand>
</feature>
<evidence type="ECO:0000256" key="8">
    <source>
        <dbReference type="ARBA" id="ARBA00023015"/>
    </source>
</evidence>
<proteinExistence type="inferred from homology"/>
<dbReference type="PANTHER" id="PTHR11727">
    <property type="entry name" value="DIMETHYLADENOSINE TRANSFERASE"/>
    <property type="match status" value="1"/>
</dbReference>
<evidence type="ECO:0000256" key="1">
    <source>
        <dbReference type="ARBA" id="ARBA00004173"/>
    </source>
</evidence>
<keyword evidence="4 11" id="KW-0808">Transferase</keyword>
<dbReference type="GO" id="GO:0006391">
    <property type="term" value="P:transcription initiation at mitochondrial promoter"/>
    <property type="evidence" value="ECO:0007669"/>
    <property type="project" value="TreeGrafter"/>
</dbReference>
<name>R7T9D9_CAPTE</name>
<dbReference type="FunCoup" id="R7T9D9">
    <property type="interactions" value="386"/>
</dbReference>
<organism evidence="14">
    <name type="scientific">Capitella teleta</name>
    <name type="common">Polychaete worm</name>
    <dbReference type="NCBI Taxonomy" id="283909"/>
    <lineage>
        <taxon>Eukaryota</taxon>
        <taxon>Metazoa</taxon>
        <taxon>Spiralia</taxon>
        <taxon>Lophotrochozoa</taxon>
        <taxon>Annelida</taxon>
        <taxon>Polychaeta</taxon>
        <taxon>Sedentaria</taxon>
        <taxon>Scolecida</taxon>
        <taxon>Capitellidae</taxon>
        <taxon>Capitella</taxon>
    </lineage>
</organism>
<dbReference type="PROSITE" id="PS51689">
    <property type="entry name" value="SAM_RNA_A_N6_MT"/>
    <property type="match status" value="1"/>
</dbReference>
<protein>
    <recommendedName>
        <fullName evidence="12">rRNA adenine N(6)-methyltransferase</fullName>
        <ecNumber evidence="12">2.1.1.-</ecNumber>
    </recommendedName>
</protein>
<dbReference type="GO" id="GO:0005759">
    <property type="term" value="C:mitochondrial matrix"/>
    <property type="evidence" value="ECO:0007669"/>
    <property type="project" value="TreeGrafter"/>
</dbReference>
<evidence type="ECO:0000256" key="6">
    <source>
        <dbReference type="ARBA" id="ARBA00022884"/>
    </source>
</evidence>
<dbReference type="PANTHER" id="PTHR11727:SF17">
    <property type="entry name" value="DIMETHYLADENOSINE TRANSFERASE 1, MITOCHONDRIAL"/>
    <property type="match status" value="1"/>
</dbReference>
<dbReference type="STRING" id="283909.R7T9D9"/>
<dbReference type="InterPro" id="IPR020598">
    <property type="entry name" value="rRNA_Ade_methylase_Trfase_N"/>
</dbReference>
<dbReference type="InterPro" id="IPR001737">
    <property type="entry name" value="KsgA/Erm"/>
</dbReference>
<keyword evidence="7" id="KW-0809">Transit peptide</keyword>
<evidence type="ECO:0000313" key="15">
    <source>
        <dbReference type="EnsemblMetazoa" id="CapteP126486"/>
    </source>
</evidence>
<evidence type="ECO:0000313" key="16">
    <source>
        <dbReference type="Proteomes" id="UP000014760"/>
    </source>
</evidence>
<evidence type="ECO:0000256" key="10">
    <source>
        <dbReference type="ARBA" id="ARBA00023163"/>
    </source>
</evidence>
<dbReference type="InterPro" id="IPR023165">
    <property type="entry name" value="rRNA_Ade_diMease-like_C"/>
</dbReference>
<keyword evidence="5 11" id="KW-0949">S-adenosyl-L-methionine</keyword>
<dbReference type="FunFam" id="3.40.50.150:FF:000109">
    <property type="entry name" value="rRNA adenine N(6)-methyltransferase"/>
    <property type="match status" value="1"/>
</dbReference>
<dbReference type="NCBIfam" id="TIGR00755">
    <property type="entry name" value="ksgA"/>
    <property type="match status" value="1"/>
</dbReference>
<dbReference type="EC" id="2.1.1.-" evidence="12"/>
<dbReference type="GO" id="GO:0003723">
    <property type="term" value="F:RNA binding"/>
    <property type="evidence" value="ECO:0007669"/>
    <property type="project" value="UniProtKB-UniRule"/>
</dbReference>
<reference evidence="16" key="1">
    <citation type="submission" date="2012-12" db="EMBL/GenBank/DDBJ databases">
        <authorList>
            <person name="Hellsten U."/>
            <person name="Grimwood J."/>
            <person name="Chapman J.A."/>
            <person name="Shapiro H."/>
            <person name="Aerts A."/>
            <person name="Otillar R.P."/>
            <person name="Terry A.Y."/>
            <person name="Boore J.L."/>
            <person name="Simakov O."/>
            <person name="Marletaz F."/>
            <person name="Cho S.-J."/>
            <person name="Edsinger-Gonzales E."/>
            <person name="Havlak P."/>
            <person name="Kuo D.-H."/>
            <person name="Larsson T."/>
            <person name="Lv J."/>
            <person name="Arendt D."/>
            <person name="Savage R."/>
            <person name="Osoegawa K."/>
            <person name="de Jong P."/>
            <person name="Lindberg D.R."/>
            <person name="Seaver E.C."/>
            <person name="Weisblat D.A."/>
            <person name="Putnam N.H."/>
            <person name="Grigoriev I.V."/>
            <person name="Rokhsar D.S."/>
        </authorList>
    </citation>
    <scope>NUCLEOTIDE SEQUENCE</scope>
    <source>
        <strain evidence="16">I ESC-2004</strain>
    </source>
</reference>
<dbReference type="Proteomes" id="UP000014760">
    <property type="component" value="Unassembled WGS sequence"/>
</dbReference>
<feature type="domain" description="Ribosomal RNA adenine methylase transferase N-terminal" evidence="13">
    <location>
        <begin position="34"/>
        <end position="226"/>
    </location>
</feature>
<keyword evidence="2 12" id="KW-0698">rRNA processing</keyword>
<accession>R7T9D9</accession>
<evidence type="ECO:0000256" key="4">
    <source>
        <dbReference type="ARBA" id="ARBA00022679"/>
    </source>
</evidence>
<keyword evidence="10" id="KW-0804">Transcription</keyword>
<feature type="binding site" evidence="11">
    <location>
        <position position="133"/>
    </location>
    <ligand>
        <name>S-adenosyl-L-methionine</name>
        <dbReference type="ChEBI" id="CHEBI:59789"/>
    </ligand>
</feature>